<evidence type="ECO:0000313" key="2">
    <source>
        <dbReference type="Proteomes" id="UP001592530"/>
    </source>
</evidence>
<protein>
    <submittedName>
        <fullName evidence="1">Uncharacterized protein</fullName>
    </submittedName>
</protein>
<reference evidence="1 2" key="1">
    <citation type="submission" date="2024-09" db="EMBL/GenBank/DDBJ databases">
        <authorList>
            <person name="Lee S.D."/>
        </authorList>
    </citation>
    <scope>NUCLEOTIDE SEQUENCE [LARGE SCALE GENOMIC DNA]</scope>
    <source>
        <strain evidence="1 2">N1-3</strain>
    </source>
</reference>
<proteinExistence type="predicted"/>
<evidence type="ECO:0000313" key="1">
    <source>
        <dbReference type="EMBL" id="MFC1434270.1"/>
    </source>
</evidence>
<sequence length="94" mass="10364">MPMMQIISQAGRQAHGPFQVDNPDTLWWFEGVGYTDNPALIRYFEATAGYTVTEGSPDEDHLAGVADLKDQAKRGSYCASSSQDALDPAHRAYR</sequence>
<dbReference type="RefSeq" id="WP_380556649.1">
    <property type="nucleotide sequence ID" value="NZ_JBHEZY010000012.1"/>
</dbReference>
<name>A0ABV6X7L0_9ACTN</name>
<dbReference type="Proteomes" id="UP001592530">
    <property type="component" value="Unassembled WGS sequence"/>
</dbReference>
<dbReference type="EMBL" id="JBHEZY010000012">
    <property type="protein sequence ID" value="MFC1434270.1"/>
    <property type="molecule type" value="Genomic_DNA"/>
</dbReference>
<gene>
    <name evidence="1" type="ORF">ACEZDB_26885</name>
</gene>
<organism evidence="1 2">
    <name type="scientific">Streptacidiphilus alkalitolerans</name>
    <dbReference type="NCBI Taxonomy" id="3342712"/>
    <lineage>
        <taxon>Bacteria</taxon>
        <taxon>Bacillati</taxon>
        <taxon>Actinomycetota</taxon>
        <taxon>Actinomycetes</taxon>
        <taxon>Kitasatosporales</taxon>
        <taxon>Streptomycetaceae</taxon>
        <taxon>Streptacidiphilus</taxon>
    </lineage>
</organism>
<accession>A0ABV6X7L0</accession>
<comment type="caution">
    <text evidence="1">The sequence shown here is derived from an EMBL/GenBank/DDBJ whole genome shotgun (WGS) entry which is preliminary data.</text>
</comment>